<keyword evidence="12 17" id="KW-0496">Mitochondrion</keyword>
<dbReference type="EC" id="7.1.1.2" evidence="3"/>
<evidence type="ECO:0000256" key="11">
    <source>
        <dbReference type="ARBA" id="ARBA00023027"/>
    </source>
</evidence>
<evidence type="ECO:0000313" key="17">
    <source>
        <dbReference type="EMBL" id="AYN50384.1"/>
    </source>
</evidence>
<evidence type="ECO:0000256" key="13">
    <source>
        <dbReference type="ARBA" id="ARBA00023136"/>
    </source>
</evidence>
<comment type="similarity">
    <text evidence="2">Belongs to the complex I subunit 6 family.</text>
</comment>
<keyword evidence="8" id="KW-1278">Translocase</keyword>
<feature type="transmembrane region" description="Helical" evidence="16">
    <location>
        <begin position="135"/>
        <end position="154"/>
    </location>
</feature>
<dbReference type="InterPro" id="IPR050269">
    <property type="entry name" value="ComplexI_Subunit6"/>
</dbReference>
<keyword evidence="10 16" id="KW-1133">Transmembrane helix</keyword>
<dbReference type="AlphaFoldDB" id="A0A3G2JZC0"/>
<dbReference type="PANTHER" id="PTHR11435:SF1">
    <property type="entry name" value="NADH-UBIQUINONE OXIDOREDUCTASE CHAIN 6"/>
    <property type="match status" value="1"/>
</dbReference>
<evidence type="ECO:0000256" key="5">
    <source>
        <dbReference type="ARBA" id="ARBA00022448"/>
    </source>
</evidence>
<evidence type="ECO:0000256" key="7">
    <source>
        <dbReference type="ARBA" id="ARBA00022692"/>
    </source>
</evidence>
<name>A0A3G2JZC0_9CUCU</name>
<sequence>MILALLTISLLMSINLMIMSHPVSFSLITLIQAIVIALLTSSLSYTSWFSYIIFLIMVGAMLILFLYMTSVASNEKFNFSFKILILSAMLAIIPIMVKTHDPSMFTTNSMMLKFLSEYHTENQMNKLVSLPTNKILTGLIMYLLICLIAVVKITNPLQGPLRQKF</sequence>
<keyword evidence="11" id="KW-0520">NAD</keyword>
<evidence type="ECO:0000256" key="4">
    <source>
        <dbReference type="ARBA" id="ARBA00021095"/>
    </source>
</evidence>
<feature type="transmembrane region" description="Helical" evidence="16">
    <location>
        <begin position="49"/>
        <end position="67"/>
    </location>
</feature>
<accession>A0A3G2JZC0</accession>
<reference evidence="17" key="1">
    <citation type="journal article" date="2014" name="Mol. Biol. Evol.">
        <title>Bulk de novo mitogenome assembly from pooled total DNA elucidates the phylogeny of weevils (Coleoptera: Curculionoidea).</title>
        <authorList>
            <person name="Gillett C.P."/>
            <person name="Crampton-Platt A."/>
            <person name="Timmermans M.J."/>
            <person name="Jordal B.H."/>
            <person name="Emerson B.C."/>
            <person name="Vogler A.P."/>
        </authorList>
    </citation>
    <scope>NUCLEOTIDE SEQUENCE</scope>
</reference>
<keyword evidence="5" id="KW-0813">Transport</keyword>
<organism evidence="17">
    <name type="scientific">Apoderinae sp. 2 AV-2018</name>
    <dbReference type="NCBI Taxonomy" id="2480750"/>
    <lineage>
        <taxon>Eukaryota</taxon>
        <taxon>Metazoa</taxon>
        <taxon>Ecdysozoa</taxon>
        <taxon>Arthropoda</taxon>
        <taxon>Hexapoda</taxon>
        <taxon>Insecta</taxon>
        <taxon>Pterygota</taxon>
        <taxon>Neoptera</taxon>
        <taxon>Endopterygota</taxon>
        <taxon>Coleoptera</taxon>
        <taxon>Polyphaga</taxon>
        <taxon>Cucujiformia</taxon>
        <taxon>Attelabidae</taxon>
        <taxon>Apoderinae</taxon>
    </lineage>
</organism>
<comment type="subcellular location">
    <subcellularLocation>
        <location evidence="1">Mitochondrion membrane</location>
        <topology evidence="1">Multi-pass membrane protein</topology>
    </subcellularLocation>
</comment>
<proteinExistence type="inferred from homology"/>
<evidence type="ECO:0000256" key="15">
    <source>
        <dbReference type="ARBA" id="ARBA00049551"/>
    </source>
</evidence>
<keyword evidence="9" id="KW-0249">Electron transport</keyword>
<dbReference type="PANTHER" id="PTHR11435">
    <property type="entry name" value="NADH UBIQUINONE OXIDOREDUCTASE SUBUNIT ND6"/>
    <property type="match status" value="1"/>
</dbReference>
<feature type="transmembrane region" description="Helical" evidence="16">
    <location>
        <begin position="79"/>
        <end position="97"/>
    </location>
</feature>
<keyword evidence="13 16" id="KW-0472">Membrane</keyword>
<evidence type="ECO:0000256" key="1">
    <source>
        <dbReference type="ARBA" id="ARBA00004225"/>
    </source>
</evidence>
<evidence type="ECO:0000256" key="14">
    <source>
        <dbReference type="ARBA" id="ARBA00031019"/>
    </source>
</evidence>
<keyword evidence="7 16" id="KW-0812">Transmembrane</keyword>
<protein>
    <recommendedName>
        <fullName evidence="4">NADH-ubiquinone oxidoreductase chain 6</fullName>
        <ecNumber evidence="3">7.1.1.2</ecNumber>
    </recommendedName>
    <alternativeName>
        <fullName evidence="14">NADH dehydrogenase subunit 6</fullName>
    </alternativeName>
</protein>
<dbReference type="GO" id="GO:0008137">
    <property type="term" value="F:NADH dehydrogenase (ubiquinone) activity"/>
    <property type="evidence" value="ECO:0007669"/>
    <property type="project" value="UniProtKB-EC"/>
</dbReference>
<evidence type="ECO:0000256" key="10">
    <source>
        <dbReference type="ARBA" id="ARBA00022989"/>
    </source>
</evidence>
<gene>
    <name evidence="17" type="primary">nad6</name>
</gene>
<evidence type="ECO:0000256" key="3">
    <source>
        <dbReference type="ARBA" id="ARBA00012944"/>
    </source>
</evidence>
<evidence type="ECO:0000256" key="2">
    <source>
        <dbReference type="ARBA" id="ARBA00005698"/>
    </source>
</evidence>
<geneLocation type="mitochondrion" evidence="17"/>
<evidence type="ECO:0000256" key="12">
    <source>
        <dbReference type="ARBA" id="ARBA00023128"/>
    </source>
</evidence>
<dbReference type="EMBL" id="MH473531">
    <property type="protein sequence ID" value="AYN50384.1"/>
    <property type="molecule type" value="Genomic_DNA"/>
</dbReference>
<evidence type="ECO:0000256" key="9">
    <source>
        <dbReference type="ARBA" id="ARBA00022982"/>
    </source>
</evidence>
<reference evidence="17" key="2">
    <citation type="submission" date="2018-06" db="EMBL/GenBank/DDBJ databases">
        <authorList>
            <person name="James G."/>
        </authorList>
    </citation>
    <scope>NUCLEOTIDE SEQUENCE</scope>
</reference>
<evidence type="ECO:0000256" key="16">
    <source>
        <dbReference type="SAM" id="Phobius"/>
    </source>
</evidence>
<keyword evidence="6" id="KW-0679">Respiratory chain</keyword>
<comment type="catalytic activity">
    <reaction evidence="15">
        <text>a ubiquinone + NADH + 5 H(+)(in) = a ubiquinol + NAD(+) + 4 H(+)(out)</text>
        <dbReference type="Rhea" id="RHEA:29091"/>
        <dbReference type="Rhea" id="RHEA-COMP:9565"/>
        <dbReference type="Rhea" id="RHEA-COMP:9566"/>
        <dbReference type="ChEBI" id="CHEBI:15378"/>
        <dbReference type="ChEBI" id="CHEBI:16389"/>
        <dbReference type="ChEBI" id="CHEBI:17976"/>
        <dbReference type="ChEBI" id="CHEBI:57540"/>
        <dbReference type="ChEBI" id="CHEBI:57945"/>
        <dbReference type="EC" id="7.1.1.2"/>
    </reaction>
</comment>
<dbReference type="GO" id="GO:0031966">
    <property type="term" value="C:mitochondrial membrane"/>
    <property type="evidence" value="ECO:0007669"/>
    <property type="project" value="UniProtKB-SubCell"/>
</dbReference>
<evidence type="ECO:0000256" key="8">
    <source>
        <dbReference type="ARBA" id="ARBA00022967"/>
    </source>
</evidence>
<evidence type="ECO:0000256" key="6">
    <source>
        <dbReference type="ARBA" id="ARBA00022660"/>
    </source>
</evidence>